<name>A0A926EVK5_9FIRM</name>
<keyword evidence="2" id="KW-1185">Reference proteome</keyword>
<protein>
    <submittedName>
        <fullName evidence="1">Uncharacterized protein</fullName>
    </submittedName>
</protein>
<dbReference type="EMBL" id="JACRTG010000020">
    <property type="protein sequence ID" value="MBC8588411.1"/>
    <property type="molecule type" value="Genomic_DNA"/>
</dbReference>
<gene>
    <name evidence="1" type="ORF">H8707_09175</name>
</gene>
<reference evidence="1" key="1">
    <citation type="submission" date="2020-08" db="EMBL/GenBank/DDBJ databases">
        <title>Genome public.</title>
        <authorList>
            <person name="Liu C."/>
            <person name="Sun Q."/>
        </authorList>
    </citation>
    <scope>NUCLEOTIDE SEQUENCE</scope>
    <source>
        <strain evidence="1">BX21</strain>
    </source>
</reference>
<sequence length="112" mass="13301">MDNLDRLKLELNNKEYFTDDEYITFLDENNLGNDEIYNKANNQRNLLWTVVDVLEAVANDVDLMRKVETEFATTSDAVKHINDRIERIKNRIQTIPDAEEEYSNISLFWTRK</sequence>
<organism evidence="1 2">
    <name type="scientific">Paratissierella segnis</name>
    <dbReference type="NCBI Taxonomy" id="2763679"/>
    <lineage>
        <taxon>Bacteria</taxon>
        <taxon>Bacillati</taxon>
        <taxon>Bacillota</taxon>
        <taxon>Tissierellia</taxon>
        <taxon>Tissierellales</taxon>
        <taxon>Tissierellaceae</taxon>
        <taxon>Paratissierella</taxon>
    </lineage>
</organism>
<comment type="caution">
    <text evidence="1">The sequence shown here is derived from an EMBL/GenBank/DDBJ whole genome shotgun (WGS) entry which is preliminary data.</text>
</comment>
<evidence type="ECO:0000313" key="2">
    <source>
        <dbReference type="Proteomes" id="UP000601171"/>
    </source>
</evidence>
<proteinExistence type="predicted"/>
<evidence type="ECO:0000313" key="1">
    <source>
        <dbReference type="EMBL" id="MBC8588411.1"/>
    </source>
</evidence>
<accession>A0A926EVK5</accession>
<dbReference type="AlphaFoldDB" id="A0A926EVK5"/>
<dbReference type="Proteomes" id="UP000601171">
    <property type="component" value="Unassembled WGS sequence"/>
</dbReference>